<feature type="region of interest" description="Disordered" evidence="10">
    <location>
        <begin position="1"/>
        <end position="30"/>
    </location>
</feature>
<feature type="compositionally biased region" description="Polar residues" evidence="10">
    <location>
        <begin position="229"/>
        <end position="240"/>
    </location>
</feature>
<dbReference type="SUPFAM" id="SSF50182">
    <property type="entry name" value="Sm-like ribonucleoproteins"/>
    <property type="match status" value="1"/>
</dbReference>
<evidence type="ECO:0000313" key="15">
    <source>
        <dbReference type="EnsemblPlants" id="AES62928"/>
    </source>
</evidence>
<keyword evidence="8" id="KW-0407">Ion channel</keyword>
<evidence type="ECO:0000256" key="6">
    <source>
        <dbReference type="ARBA" id="ARBA00023065"/>
    </source>
</evidence>
<dbReference type="KEGG" id="mtr:11438231"/>
<evidence type="ECO:0000256" key="1">
    <source>
        <dbReference type="ARBA" id="ARBA00004141"/>
    </source>
</evidence>
<comment type="subcellular location">
    <subcellularLocation>
        <location evidence="1">Membrane</location>
        <topology evidence="1">Multi-pass membrane protein</topology>
    </subcellularLocation>
</comment>
<dbReference type="OMA" id="NVRNMPQ"/>
<evidence type="ECO:0000259" key="12">
    <source>
        <dbReference type="Pfam" id="PF00924"/>
    </source>
</evidence>
<feature type="transmembrane region" description="Helical" evidence="11">
    <location>
        <begin position="413"/>
        <end position="433"/>
    </location>
</feature>
<evidence type="ECO:0000256" key="7">
    <source>
        <dbReference type="ARBA" id="ARBA00023136"/>
    </source>
</evidence>
<evidence type="ECO:0000256" key="4">
    <source>
        <dbReference type="ARBA" id="ARBA00022692"/>
    </source>
</evidence>
<evidence type="ECO:0000256" key="8">
    <source>
        <dbReference type="ARBA" id="ARBA00023303"/>
    </source>
</evidence>
<keyword evidence="3" id="KW-0813">Transport</keyword>
<dbReference type="EMBL" id="CM001217">
    <property type="protein sequence ID" value="AES62928.1"/>
    <property type="molecule type" value="Genomic_DNA"/>
</dbReference>
<dbReference type="InterPro" id="IPR023408">
    <property type="entry name" value="MscS_beta-dom_sf"/>
</dbReference>
<evidence type="ECO:0000313" key="16">
    <source>
        <dbReference type="Proteomes" id="UP000002051"/>
    </source>
</evidence>
<dbReference type="InterPro" id="IPR006685">
    <property type="entry name" value="MscS_channel_2nd"/>
</dbReference>
<feature type="region of interest" description="Disordered" evidence="10">
    <location>
        <begin position="157"/>
        <end position="216"/>
    </location>
</feature>
<dbReference type="Gramene" id="rna6774">
    <property type="protein sequence ID" value="RHN82599.1"/>
    <property type="gene ID" value="gene6774"/>
</dbReference>
<reference evidence="14" key="5">
    <citation type="journal article" date="2018" name="Nat. Plants">
        <title>Whole-genome landscape of Medicago truncatula symbiotic genes.</title>
        <authorList>
            <person name="Pecrix Y."/>
            <person name="Gamas P."/>
            <person name="Carrere S."/>
        </authorList>
    </citation>
    <scope>NUCLEOTIDE SEQUENCE</scope>
    <source>
        <tissue evidence="14">Leaves</tissue>
    </source>
</reference>
<dbReference type="OrthoDB" id="544685at2759"/>
<feature type="region of interest" description="Disordered" evidence="10">
    <location>
        <begin position="229"/>
        <end position="263"/>
    </location>
</feature>
<dbReference type="InterPro" id="IPR016688">
    <property type="entry name" value="MscS-like_plants/fungi"/>
</dbReference>
<dbReference type="EMBL" id="PSQE01000001">
    <property type="protein sequence ID" value="RHN82599.1"/>
    <property type="molecule type" value="Genomic_DNA"/>
</dbReference>
<feature type="compositionally biased region" description="Basic and acidic residues" evidence="10">
    <location>
        <begin position="246"/>
        <end position="258"/>
    </location>
</feature>
<evidence type="ECO:0000313" key="17">
    <source>
        <dbReference type="Proteomes" id="UP000265566"/>
    </source>
</evidence>
<dbReference type="GO" id="GO:0005886">
    <property type="term" value="C:plasma membrane"/>
    <property type="evidence" value="ECO:0000318"/>
    <property type="project" value="GO_Central"/>
</dbReference>
<reference evidence="13 16" key="2">
    <citation type="journal article" date="2014" name="BMC Genomics">
        <title>An improved genome release (version Mt4.0) for the model legume Medicago truncatula.</title>
        <authorList>
            <person name="Tang H."/>
            <person name="Krishnakumar V."/>
            <person name="Bidwell S."/>
            <person name="Rosen B."/>
            <person name="Chan A."/>
            <person name="Zhou S."/>
            <person name="Gentzbittel L."/>
            <person name="Childs K.L."/>
            <person name="Yandell M."/>
            <person name="Gundlach H."/>
            <person name="Mayer K.F."/>
            <person name="Schwartz D.C."/>
            <person name="Town C.D."/>
        </authorList>
    </citation>
    <scope>GENOME REANNOTATION</scope>
    <source>
        <strain evidence="15 16">cv. Jemalong A17</strain>
    </source>
</reference>
<keyword evidence="7 9" id="KW-0472">Membrane</keyword>
<dbReference type="Proteomes" id="UP000002051">
    <property type="component" value="Unassembled WGS sequence"/>
</dbReference>
<dbReference type="Pfam" id="PF00924">
    <property type="entry name" value="MS_channel_2nd"/>
    <property type="match status" value="1"/>
</dbReference>
<sequence length="926" mass="105945">MQTIKKSFKSYASQNNKHSRKFSADSDHEQLPILHDRQHSSRSFPMAGDVVVKINDDGGEPSQANNKIWRESSYDFWNDTGDNVRDESFDFRNKAKLEDPPSQLIGKFLHKQRASGDMLLDMDLEMEELQNEGNGADGKLTPVEESPTVIQRELKVSFEEPASNSNGIDAVVNDPVRRRHSKDSPSMGEYARPPQPPNHDRRRSPSPAGHGGGDCEVLRCSSNASFERNLSMQRKSTLMKTKTKSRLMDPPDEPDRRSGRVAKSSQLLSGMIGRKGDDDEDDPFMEEDFPDEYKKTHFSLWILLEWLSLILIIGASVTTFCVPLLREKKLWQLKLWKWEVMILVLICGRLVSDWVIRIAVFCIERNFLLRKRVLYFVYGVRKAVQNCVWLGLVLIAWHFLFDKRVQRETNSDVLQYVTKVLVCFLVGTLVWLLKTLVVKVLASSFHVSTYFDRIQESLFNQFVIETLSGPPLVEIRKAEEEEERLADEVQKLQNAGVSIPADLRASAFPNIKSGRLRSGMLQKSPVVKSGKFSMPLSKKSDDNGIGNGGGGITIDHLHKLNPNNVSAWNMKRLMNMVRHGALTTLDEQILDSSADDEHATQIRSENEAKAAAKKIFQNVARRGCRFIYPEDLMRFMREDEAIKTINLFEGASDSGKISKSALKNWVVNAFRERRALALTLNDTKTAVNKLHRMLNFLVAIIILVIWLLILEIATTKFLLFVSSQLVLVAFIFGNTCKTVFEAIIFLFVMHPFDVGDRCEIDATQMVVEEMNILTTVFLRFDNQKITIPNSVLATKAIHNFYRSPDMGDSVEFCIHVATPPEKISLMKHRIHNFIDNKKEHWYPSPFIVLKDHEQLNMVKVAIWPTHRMNFQDMGERYIRRSLLIEELMKIFRDLDIQYRLMPLDINVRALPTTSDRLPASWTTITN</sequence>
<dbReference type="GO" id="GO:0008381">
    <property type="term" value="F:mechanosensitive monoatomic ion channel activity"/>
    <property type="evidence" value="ECO:0000318"/>
    <property type="project" value="GO_Central"/>
</dbReference>
<comment type="similarity">
    <text evidence="2 9">Belongs to the MscS (TC 1.A.23) family.</text>
</comment>
<dbReference type="InterPro" id="IPR010920">
    <property type="entry name" value="LSM_dom_sf"/>
</dbReference>
<feature type="domain" description="Mechanosensitive ion channel MscS" evidence="12">
    <location>
        <begin position="744"/>
        <end position="800"/>
    </location>
</feature>
<evidence type="ECO:0000256" key="11">
    <source>
        <dbReference type="SAM" id="Phobius"/>
    </source>
</evidence>
<dbReference type="PaxDb" id="3880-AES62928"/>
<keyword evidence="5 11" id="KW-1133">Transmembrane helix</keyword>
<reference evidence="15" key="3">
    <citation type="submission" date="2015-04" db="UniProtKB">
        <authorList>
            <consortium name="EnsemblPlants"/>
        </authorList>
    </citation>
    <scope>IDENTIFICATION</scope>
    <source>
        <strain evidence="15">cv. Jemalong A17</strain>
    </source>
</reference>
<gene>
    <name evidence="15" type="primary">11438231</name>
    <name evidence="13" type="ordered locus">MTR_1g113850</name>
    <name evidence="14" type="ORF">MtrunA17_Chr1g0211561</name>
</gene>
<feature type="compositionally biased region" description="Polar residues" evidence="10">
    <location>
        <begin position="1"/>
        <end position="16"/>
    </location>
</feature>
<dbReference type="AlphaFoldDB" id="G7IDC2"/>
<dbReference type="HOGENOM" id="CLU_013552_0_0_1"/>
<dbReference type="Gene3D" id="2.30.30.60">
    <property type="match status" value="1"/>
</dbReference>
<keyword evidence="4 11" id="KW-0812">Transmembrane</keyword>
<feature type="transmembrane region" description="Helical" evidence="11">
    <location>
        <begin position="725"/>
        <end position="748"/>
    </location>
</feature>
<evidence type="ECO:0000256" key="3">
    <source>
        <dbReference type="ARBA" id="ARBA00022448"/>
    </source>
</evidence>
<keyword evidence="16" id="KW-1185">Reference proteome</keyword>
<feature type="transmembrane region" description="Helical" evidence="11">
    <location>
        <begin position="340"/>
        <end position="363"/>
    </location>
</feature>
<organism evidence="13 16">
    <name type="scientific">Medicago truncatula</name>
    <name type="common">Barrel medic</name>
    <name type="synonym">Medicago tribuloides</name>
    <dbReference type="NCBI Taxonomy" id="3880"/>
    <lineage>
        <taxon>Eukaryota</taxon>
        <taxon>Viridiplantae</taxon>
        <taxon>Streptophyta</taxon>
        <taxon>Embryophyta</taxon>
        <taxon>Tracheophyta</taxon>
        <taxon>Spermatophyta</taxon>
        <taxon>Magnoliopsida</taxon>
        <taxon>eudicotyledons</taxon>
        <taxon>Gunneridae</taxon>
        <taxon>Pentapetalae</taxon>
        <taxon>rosids</taxon>
        <taxon>fabids</taxon>
        <taxon>Fabales</taxon>
        <taxon>Fabaceae</taxon>
        <taxon>Papilionoideae</taxon>
        <taxon>50 kb inversion clade</taxon>
        <taxon>NPAAA clade</taxon>
        <taxon>Hologalegina</taxon>
        <taxon>IRL clade</taxon>
        <taxon>Trifolieae</taxon>
        <taxon>Medicago</taxon>
    </lineage>
</organism>
<evidence type="ECO:0000313" key="13">
    <source>
        <dbReference type="EMBL" id="AES62928.1"/>
    </source>
</evidence>
<dbReference type="PANTHER" id="PTHR31618">
    <property type="entry name" value="MECHANOSENSITIVE ION CHANNEL PROTEIN 5"/>
    <property type="match status" value="1"/>
</dbReference>
<reference evidence="17" key="4">
    <citation type="journal article" date="2018" name="Nat. Plants">
        <title>Whole-genome landscape of Medicago truncatula symbiotic genes.</title>
        <authorList>
            <person name="Pecrix Y."/>
            <person name="Staton S.E."/>
            <person name="Sallet E."/>
            <person name="Lelandais-Briere C."/>
            <person name="Moreau S."/>
            <person name="Carrere S."/>
            <person name="Blein T."/>
            <person name="Jardinaud M.F."/>
            <person name="Latrasse D."/>
            <person name="Zouine M."/>
            <person name="Zahm M."/>
            <person name="Kreplak J."/>
            <person name="Mayjonade B."/>
            <person name="Satge C."/>
            <person name="Perez M."/>
            <person name="Cauet S."/>
            <person name="Marande W."/>
            <person name="Chantry-Darmon C."/>
            <person name="Lopez-Roques C."/>
            <person name="Bouchez O."/>
            <person name="Berard A."/>
            <person name="Debelle F."/>
            <person name="Munos S."/>
            <person name="Bendahmane A."/>
            <person name="Berges H."/>
            <person name="Niebel A."/>
            <person name="Buitink J."/>
            <person name="Frugier F."/>
            <person name="Benhamed M."/>
            <person name="Crespi M."/>
            <person name="Gouzy J."/>
            <person name="Gamas P."/>
        </authorList>
    </citation>
    <scope>NUCLEOTIDE SEQUENCE [LARGE SCALE GENOMIC DNA]</scope>
    <source>
        <strain evidence="17">cv. Jemalong A17</strain>
    </source>
</reference>
<dbReference type="EnsemblPlants" id="AES62928">
    <property type="protein sequence ID" value="AES62928"/>
    <property type="gene ID" value="MTR_1g113850"/>
</dbReference>
<feature type="transmembrane region" description="Helical" evidence="11">
    <location>
        <begin position="383"/>
        <end position="401"/>
    </location>
</feature>
<evidence type="ECO:0000313" key="14">
    <source>
        <dbReference type="EMBL" id="RHN82599.1"/>
    </source>
</evidence>
<dbReference type="Proteomes" id="UP000265566">
    <property type="component" value="Chromosome 1"/>
</dbReference>
<dbReference type="GO" id="GO:0006820">
    <property type="term" value="P:monoatomic anion transport"/>
    <property type="evidence" value="ECO:0000318"/>
    <property type="project" value="GO_Central"/>
</dbReference>
<protein>
    <recommendedName>
        <fullName evidence="9">Mechanosensitive ion channel protein</fullName>
    </recommendedName>
</protein>
<feature type="transmembrane region" description="Helical" evidence="11">
    <location>
        <begin position="300"/>
        <end position="325"/>
    </location>
</feature>
<evidence type="ECO:0000256" key="5">
    <source>
        <dbReference type="ARBA" id="ARBA00022989"/>
    </source>
</evidence>
<evidence type="ECO:0000256" key="9">
    <source>
        <dbReference type="PIRNR" id="PIRNR017209"/>
    </source>
</evidence>
<feature type="transmembrane region" description="Helical" evidence="11">
    <location>
        <begin position="694"/>
        <end position="713"/>
    </location>
</feature>
<evidence type="ECO:0000256" key="10">
    <source>
        <dbReference type="SAM" id="MobiDB-lite"/>
    </source>
</evidence>
<dbReference type="STRING" id="3880.G7IDC2"/>
<proteinExistence type="inferred from homology"/>
<keyword evidence="6" id="KW-0406">Ion transport</keyword>
<reference evidence="13 16" key="1">
    <citation type="journal article" date="2011" name="Nature">
        <title>The Medicago genome provides insight into the evolution of rhizobial symbioses.</title>
        <authorList>
            <person name="Young N.D."/>
            <person name="Debelle F."/>
            <person name="Oldroyd G.E."/>
            <person name="Geurts R."/>
            <person name="Cannon S.B."/>
            <person name="Udvardi M.K."/>
            <person name="Benedito V.A."/>
            <person name="Mayer K.F."/>
            <person name="Gouzy J."/>
            <person name="Schoof H."/>
            <person name="Van de Peer Y."/>
            <person name="Proost S."/>
            <person name="Cook D.R."/>
            <person name="Meyers B.C."/>
            <person name="Spannagl M."/>
            <person name="Cheung F."/>
            <person name="De Mita S."/>
            <person name="Krishnakumar V."/>
            <person name="Gundlach H."/>
            <person name="Zhou S."/>
            <person name="Mudge J."/>
            <person name="Bharti A.K."/>
            <person name="Murray J.D."/>
            <person name="Naoumkina M.A."/>
            <person name="Rosen B."/>
            <person name="Silverstein K.A."/>
            <person name="Tang H."/>
            <person name="Rombauts S."/>
            <person name="Zhao P.X."/>
            <person name="Zhou P."/>
            <person name="Barbe V."/>
            <person name="Bardou P."/>
            <person name="Bechner M."/>
            <person name="Bellec A."/>
            <person name="Berger A."/>
            <person name="Berges H."/>
            <person name="Bidwell S."/>
            <person name="Bisseling T."/>
            <person name="Choisne N."/>
            <person name="Couloux A."/>
            <person name="Denny R."/>
            <person name="Deshpande S."/>
            <person name="Dai X."/>
            <person name="Doyle J.J."/>
            <person name="Dudez A.M."/>
            <person name="Farmer A.D."/>
            <person name="Fouteau S."/>
            <person name="Franken C."/>
            <person name="Gibelin C."/>
            <person name="Gish J."/>
            <person name="Goldstein S."/>
            <person name="Gonzalez A.J."/>
            <person name="Green P.J."/>
            <person name="Hallab A."/>
            <person name="Hartog M."/>
            <person name="Hua A."/>
            <person name="Humphray S.J."/>
            <person name="Jeong D.H."/>
            <person name="Jing Y."/>
            <person name="Jocker A."/>
            <person name="Kenton S.M."/>
            <person name="Kim D.J."/>
            <person name="Klee K."/>
            <person name="Lai H."/>
            <person name="Lang C."/>
            <person name="Lin S."/>
            <person name="Macmil S.L."/>
            <person name="Magdelenat G."/>
            <person name="Matthews L."/>
            <person name="McCorrison J."/>
            <person name="Monaghan E.L."/>
            <person name="Mun J.H."/>
            <person name="Najar F.Z."/>
            <person name="Nicholson C."/>
            <person name="Noirot C."/>
            <person name="O'Bleness M."/>
            <person name="Paule C.R."/>
            <person name="Poulain J."/>
            <person name="Prion F."/>
            <person name="Qin B."/>
            <person name="Qu C."/>
            <person name="Retzel E.F."/>
            <person name="Riddle C."/>
            <person name="Sallet E."/>
            <person name="Samain S."/>
            <person name="Samson N."/>
            <person name="Sanders I."/>
            <person name="Saurat O."/>
            <person name="Scarpelli C."/>
            <person name="Schiex T."/>
            <person name="Segurens B."/>
            <person name="Severin A.J."/>
            <person name="Sherrier D.J."/>
            <person name="Shi R."/>
            <person name="Sims S."/>
            <person name="Singer S.R."/>
            <person name="Sinharoy S."/>
            <person name="Sterck L."/>
            <person name="Viollet A."/>
            <person name="Wang B.B."/>
            <person name="Wang K."/>
            <person name="Wang M."/>
            <person name="Wang X."/>
            <person name="Warfsmann J."/>
            <person name="Weissenbach J."/>
            <person name="White D.D."/>
            <person name="White J.D."/>
            <person name="Wiley G.B."/>
            <person name="Wincker P."/>
            <person name="Xing Y."/>
            <person name="Yang L."/>
            <person name="Yao Z."/>
            <person name="Ying F."/>
            <person name="Zhai J."/>
            <person name="Zhou L."/>
            <person name="Zuber A."/>
            <person name="Denarie J."/>
            <person name="Dixon R.A."/>
            <person name="May G.D."/>
            <person name="Schwartz D.C."/>
            <person name="Rogers J."/>
            <person name="Quetier F."/>
            <person name="Town C.D."/>
            <person name="Roe B.A."/>
        </authorList>
    </citation>
    <scope>NUCLEOTIDE SEQUENCE [LARGE SCALE GENOMIC DNA]</scope>
    <source>
        <strain evidence="13">A17</strain>
        <strain evidence="15 16">cv. Jemalong A17</strain>
    </source>
</reference>
<dbReference type="PIRSF" id="PIRSF017209">
    <property type="entry name" value="Memb_At2g17000_prd"/>
    <property type="match status" value="1"/>
</dbReference>
<name>G7IDC2_MEDTR</name>
<accession>G7IDC2</accession>
<dbReference type="PANTHER" id="PTHR31618:SF1">
    <property type="entry name" value="EF-HAND DOMAIN-CONTAINING PROTEIN"/>
    <property type="match status" value="1"/>
</dbReference>
<dbReference type="FunFam" id="2.30.30.60:FF:000003">
    <property type="entry name" value="Predicted mechanosensitive ion channel"/>
    <property type="match status" value="1"/>
</dbReference>
<dbReference type="eggNOG" id="KOG4629">
    <property type="taxonomic scope" value="Eukaryota"/>
</dbReference>
<evidence type="ECO:0000256" key="2">
    <source>
        <dbReference type="ARBA" id="ARBA00008017"/>
    </source>
</evidence>
<dbReference type="GO" id="GO:0050982">
    <property type="term" value="P:detection of mechanical stimulus"/>
    <property type="evidence" value="ECO:0007669"/>
    <property type="project" value="UniProtKB-ARBA"/>
</dbReference>